<dbReference type="PANTHER" id="PTHR15316">
    <property type="entry name" value="SPLICEOSOME ASSOCIATED PROTEIN 114/SWAP SPLICING FACTOR-RELATED"/>
    <property type="match status" value="1"/>
</dbReference>
<dbReference type="Pfam" id="PF01805">
    <property type="entry name" value="Surp"/>
    <property type="match status" value="2"/>
</dbReference>
<evidence type="ECO:0000256" key="1">
    <source>
        <dbReference type="ARBA" id="ARBA00022664"/>
    </source>
</evidence>
<dbReference type="Gene3D" id="1.10.10.790">
    <property type="entry name" value="Surp module"/>
    <property type="match status" value="2"/>
</dbReference>
<sequence length="269" mass="30048">MSLHLVLLLSDPDPILFSVALQVCTNSFHLINRSVFCKQQFSATPFPLWQEFTGKKWKTNFTRDINFSEILEEHTKPTPVAVPPPPSVATHTRTIGIIHPPPDIRTIIDKTANFVAKNGPDFERRIIANNAGNAKFNFLLQSDPYHAYYQHKVSDFRIQNQTSQQPSDDTAQPGESTSMISSAAAPQQLSVEDAPGTRTEDPSAQFRIPPRKVLEPPEAEQYTVRLPEGITGEELDIIKLTAQFVARNGKSFLTKLTSREISNPPVSFP</sequence>
<gene>
    <name evidence="4" type="ORF">HPP92_018290</name>
</gene>
<protein>
    <recommendedName>
        <fullName evidence="3">SURP motif domain-containing protein</fullName>
    </recommendedName>
</protein>
<evidence type="ECO:0000259" key="3">
    <source>
        <dbReference type="PROSITE" id="PS50128"/>
    </source>
</evidence>
<dbReference type="GO" id="GO:0003723">
    <property type="term" value="F:RNA binding"/>
    <property type="evidence" value="ECO:0007669"/>
    <property type="project" value="InterPro"/>
</dbReference>
<accession>A0A835QH74</accession>
<dbReference type="OrthoDB" id="447637at2759"/>
<dbReference type="GO" id="GO:0000381">
    <property type="term" value="P:regulation of alternative mRNA splicing, via spliceosome"/>
    <property type="evidence" value="ECO:0007669"/>
    <property type="project" value="TreeGrafter"/>
</dbReference>
<feature type="region of interest" description="Disordered" evidence="2">
    <location>
        <begin position="160"/>
        <end position="220"/>
    </location>
</feature>
<evidence type="ECO:0000256" key="2">
    <source>
        <dbReference type="SAM" id="MobiDB-lite"/>
    </source>
</evidence>
<dbReference type="EMBL" id="JADCNM010000009">
    <property type="protein sequence ID" value="KAG0468962.1"/>
    <property type="molecule type" value="Genomic_DNA"/>
</dbReference>
<keyword evidence="1" id="KW-0507">mRNA processing</keyword>
<evidence type="ECO:0000313" key="4">
    <source>
        <dbReference type="EMBL" id="KAG0468962.1"/>
    </source>
</evidence>
<reference evidence="4 5" key="1">
    <citation type="journal article" date="2020" name="Nat. Food">
        <title>A phased Vanilla planifolia genome enables genetic improvement of flavour and production.</title>
        <authorList>
            <person name="Hasing T."/>
            <person name="Tang H."/>
            <person name="Brym M."/>
            <person name="Khazi F."/>
            <person name="Huang T."/>
            <person name="Chambers A.H."/>
        </authorList>
    </citation>
    <scope>NUCLEOTIDE SEQUENCE [LARGE SCALE GENOMIC DNA]</scope>
    <source>
        <tissue evidence="4">Leaf</tissue>
    </source>
</reference>
<dbReference type="GO" id="GO:0071013">
    <property type="term" value="C:catalytic step 2 spliceosome"/>
    <property type="evidence" value="ECO:0007669"/>
    <property type="project" value="TreeGrafter"/>
</dbReference>
<dbReference type="InterPro" id="IPR045146">
    <property type="entry name" value="SF3A1"/>
</dbReference>
<dbReference type="SUPFAM" id="SSF109905">
    <property type="entry name" value="Surp module (SWAP domain)"/>
    <property type="match status" value="2"/>
</dbReference>
<feature type="domain" description="SURP motif" evidence="3">
    <location>
        <begin position="107"/>
        <end position="149"/>
    </location>
</feature>
<feature type="compositionally biased region" description="Polar residues" evidence="2">
    <location>
        <begin position="160"/>
        <end position="190"/>
    </location>
</feature>
<dbReference type="GO" id="GO:0005686">
    <property type="term" value="C:U2 snRNP"/>
    <property type="evidence" value="ECO:0007669"/>
    <property type="project" value="TreeGrafter"/>
</dbReference>
<dbReference type="SMART" id="SM00648">
    <property type="entry name" value="SWAP"/>
    <property type="match status" value="2"/>
</dbReference>
<dbReference type="AlphaFoldDB" id="A0A835QH74"/>
<feature type="domain" description="SURP motif" evidence="3">
    <location>
        <begin position="237"/>
        <end position="269"/>
    </location>
</feature>
<dbReference type="PROSITE" id="PS50128">
    <property type="entry name" value="SURP"/>
    <property type="match status" value="2"/>
</dbReference>
<dbReference type="InterPro" id="IPR000061">
    <property type="entry name" value="Surp"/>
</dbReference>
<comment type="caution">
    <text evidence="4">The sequence shown here is derived from an EMBL/GenBank/DDBJ whole genome shotgun (WGS) entry which is preliminary data.</text>
</comment>
<dbReference type="GO" id="GO:0071004">
    <property type="term" value="C:U2-type prespliceosome"/>
    <property type="evidence" value="ECO:0007669"/>
    <property type="project" value="TreeGrafter"/>
</dbReference>
<name>A0A835QH74_VANPL</name>
<dbReference type="GO" id="GO:0045292">
    <property type="term" value="P:mRNA cis splicing, via spliceosome"/>
    <property type="evidence" value="ECO:0007669"/>
    <property type="project" value="InterPro"/>
</dbReference>
<dbReference type="PANTHER" id="PTHR15316:SF1">
    <property type="entry name" value="SPLICING FACTOR 3A SUBUNIT 1"/>
    <property type="match status" value="1"/>
</dbReference>
<evidence type="ECO:0000313" key="5">
    <source>
        <dbReference type="Proteomes" id="UP000639772"/>
    </source>
</evidence>
<organism evidence="4 5">
    <name type="scientific">Vanilla planifolia</name>
    <name type="common">Vanilla</name>
    <dbReference type="NCBI Taxonomy" id="51239"/>
    <lineage>
        <taxon>Eukaryota</taxon>
        <taxon>Viridiplantae</taxon>
        <taxon>Streptophyta</taxon>
        <taxon>Embryophyta</taxon>
        <taxon>Tracheophyta</taxon>
        <taxon>Spermatophyta</taxon>
        <taxon>Magnoliopsida</taxon>
        <taxon>Liliopsida</taxon>
        <taxon>Asparagales</taxon>
        <taxon>Orchidaceae</taxon>
        <taxon>Vanilloideae</taxon>
        <taxon>Vanilleae</taxon>
        <taxon>Vanilla</taxon>
    </lineage>
</organism>
<dbReference type="FunFam" id="1.10.10.790:FF:000002">
    <property type="entry name" value="Splicing factor 3A subunit 1"/>
    <property type="match status" value="1"/>
</dbReference>
<dbReference type="InterPro" id="IPR035967">
    <property type="entry name" value="SWAP/Surp_sf"/>
</dbReference>
<proteinExistence type="predicted"/>
<dbReference type="Proteomes" id="UP000639772">
    <property type="component" value="Chromosome 9"/>
</dbReference>